<evidence type="ECO:0000313" key="4">
    <source>
        <dbReference type="Proteomes" id="UP001432027"/>
    </source>
</evidence>
<dbReference type="EMBL" id="BTSX01000004">
    <property type="protein sequence ID" value="GMS94812.1"/>
    <property type="molecule type" value="Genomic_DNA"/>
</dbReference>
<protein>
    <recommendedName>
        <fullName evidence="5">G protein-coupled receptor</fullName>
    </recommendedName>
</protein>
<organism evidence="3 4">
    <name type="scientific">Pristionchus entomophagus</name>
    <dbReference type="NCBI Taxonomy" id="358040"/>
    <lineage>
        <taxon>Eukaryota</taxon>
        <taxon>Metazoa</taxon>
        <taxon>Ecdysozoa</taxon>
        <taxon>Nematoda</taxon>
        <taxon>Chromadorea</taxon>
        <taxon>Rhabditida</taxon>
        <taxon>Rhabditina</taxon>
        <taxon>Diplogasteromorpha</taxon>
        <taxon>Diplogasteroidea</taxon>
        <taxon>Neodiplogasteridae</taxon>
        <taxon>Pristionchus</taxon>
    </lineage>
</organism>
<keyword evidence="2" id="KW-0732">Signal</keyword>
<keyword evidence="4" id="KW-1185">Reference proteome</keyword>
<gene>
    <name evidence="3" type="ORF">PENTCL1PPCAC_16987</name>
</gene>
<feature type="chain" id="PRO_5043562906" description="G protein-coupled receptor" evidence="2">
    <location>
        <begin position="17"/>
        <end position="77"/>
    </location>
</feature>
<feature type="signal peptide" evidence="2">
    <location>
        <begin position="1"/>
        <end position="16"/>
    </location>
</feature>
<evidence type="ECO:0000256" key="1">
    <source>
        <dbReference type="SAM" id="Phobius"/>
    </source>
</evidence>
<dbReference type="AlphaFoldDB" id="A0AAV5TK63"/>
<evidence type="ECO:0008006" key="5">
    <source>
        <dbReference type="Google" id="ProtNLM"/>
    </source>
</evidence>
<name>A0AAV5TK63_9BILA</name>
<keyword evidence="1" id="KW-0812">Transmembrane</keyword>
<feature type="non-terminal residue" evidence="3">
    <location>
        <position position="77"/>
    </location>
</feature>
<comment type="caution">
    <text evidence="3">The sequence shown here is derived from an EMBL/GenBank/DDBJ whole genome shotgun (WGS) entry which is preliminary data.</text>
</comment>
<proteinExistence type="predicted"/>
<feature type="transmembrane region" description="Helical" evidence="1">
    <location>
        <begin position="54"/>
        <end position="75"/>
    </location>
</feature>
<dbReference type="Proteomes" id="UP001432027">
    <property type="component" value="Unassembled WGS sequence"/>
</dbReference>
<keyword evidence="1" id="KW-0472">Membrane</keyword>
<accession>A0AAV5TK63</accession>
<reference evidence="3" key="1">
    <citation type="submission" date="2023-10" db="EMBL/GenBank/DDBJ databases">
        <title>Genome assembly of Pristionchus species.</title>
        <authorList>
            <person name="Yoshida K."/>
            <person name="Sommer R.J."/>
        </authorList>
    </citation>
    <scope>NUCLEOTIDE SEQUENCE</scope>
    <source>
        <strain evidence="3">RS0144</strain>
    </source>
</reference>
<evidence type="ECO:0000313" key="3">
    <source>
        <dbReference type="EMBL" id="GMS94812.1"/>
    </source>
</evidence>
<keyword evidence="1" id="KW-1133">Transmembrane helix</keyword>
<evidence type="ECO:0000256" key="2">
    <source>
        <dbReference type="SAM" id="SignalP"/>
    </source>
</evidence>
<feature type="non-terminal residue" evidence="3">
    <location>
        <position position="1"/>
    </location>
</feature>
<sequence>VVLLSILSSLLLSILGCRREYNEKTNTFQDVCDQFYMTDNHTNYSNSKVFVLKVLIYLVYVICILNACVYVGIVVTL</sequence>